<dbReference type="PANTHER" id="PTHR31424:SF3">
    <property type="entry name" value="RING-TYPE DOMAIN-CONTAINING PROTEIN"/>
    <property type="match status" value="1"/>
</dbReference>
<dbReference type="AlphaFoldDB" id="A0A6S7LDG3"/>
<dbReference type="EMBL" id="CACRXK020016962">
    <property type="protein sequence ID" value="CAB4030559.1"/>
    <property type="molecule type" value="Genomic_DNA"/>
</dbReference>
<accession>A0A6S7LDG3</accession>
<proteinExistence type="predicted"/>
<name>A0A6S7LDG3_PARCT</name>
<protein>
    <submittedName>
        <fullName evidence="1">Uncharacterized protein</fullName>
    </submittedName>
</protein>
<dbReference type="OrthoDB" id="5985188at2759"/>
<reference evidence="1" key="1">
    <citation type="submission" date="2020-04" db="EMBL/GenBank/DDBJ databases">
        <authorList>
            <person name="Alioto T."/>
            <person name="Alioto T."/>
            <person name="Gomez Garrido J."/>
        </authorList>
    </citation>
    <scope>NUCLEOTIDE SEQUENCE</scope>
    <source>
        <strain evidence="1">A484AB</strain>
    </source>
</reference>
<dbReference type="PANTHER" id="PTHR31424">
    <property type="entry name" value="PROTEIN CBG23806"/>
    <property type="match status" value="1"/>
</dbReference>
<gene>
    <name evidence="1" type="ORF">PACLA_8A056676</name>
</gene>
<keyword evidence="2" id="KW-1185">Reference proteome</keyword>
<dbReference type="Proteomes" id="UP001152795">
    <property type="component" value="Unassembled WGS sequence"/>
</dbReference>
<comment type="caution">
    <text evidence="1">The sequence shown here is derived from an EMBL/GenBank/DDBJ whole genome shotgun (WGS) entry which is preliminary data.</text>
</comment>
<feature type="non-terminal residue" evidence="1">
    <location>
        <position position="246"/>
    </location>
</feature>
<sequence length="246" mass="28105">MIVGDINCDFAKAVPDFHTRRLQLSCSLYQLNQLIIEPTRVAEGSATLIDLFLTNEPENISNPGVIHLGISDHSMIFAVQSITVPKSGRHTTREIRDYKNFVERTIHSLHVDDCQNFDSLSNEDKEKIEQVLFLLDKFCVGDSFYHELTMITDGLPKSYLVKQRRSQLNDISNVIPTPGEADGAQISFTEMPKTRIQEFVKLHDEVDWSKEKIQIKISGDGAKMTRNSSFILLSFSLLQNRKYILW</sequence>
<organism evidence="1 2">
    <name type="scientific">Paramuricea clavata</name>
    <name type="common">Red gorgonian</name>
    <name type="synonym">Violescent sea-whip</name>
    <dbReference type="NCBI Taxonomy" id="317549"/>
    <lineage>
        <taxon>Eukaryota</taxon>
        <taxon>Metazoa</taxon>
        <taxon>Cnidaria</taxon>
        <taxon>Anthozoa</taxon>
        <taxon>Octocorallia</taxon>
        <taxon>Malacalcyonacea</taxon>
        <taxon>Plexauridae</taxon>
        <taxon>Paramuricea</taxon>
    </lineage>
</organism>
<evidence type="ECO:0000313" key="2">
    <source>
        <dbReference type="Proteomes" id="UP001152795"/>
    </source>
</evidence>
<evidence type="ECO:0000313" key="1">
    <source>
        <dbReference type="EMBL" id="CAB4030559.1"/>
    </source>
</evidence>